<reference evidence="1 2" key="1">
    <citation type="submission" date="2021-03" db="EMBL/GenBank/DDBJ databases">
        <title>Actinomadura violae sp. nov., isolated from lichen in Thailand.</title>
        <authorList>
            <person name="Kanchanasin P."/>
            <person name="Saeng-In P."/>
            <person name="Phongsopitanun W."/>
            <person name="Yuki M."/>
            <person name="Kudo T."/>
            <person name="Ohkuma M."/>
            <person name="Tanasupawat S."/>
        </authorList>
    </citation>
    <scope>NUCLEOTIDE SEQUENCE [LARGE SCALE GENOMIC DNA]</scope>
    <source>
        <strain evidence="1 2">LCR2-06</strain>
    </source>
</reference>
<keyword evidence="2" id="KW-1185">Reference proteome</keyword>
<dbReference type="EMBL" id="JAGEPF010000014">
    <property type="protein sequence ID" value="MBO2460653.1"/>
    <property type="molecule type" value="Genomic_DNA"/>
</dbReference>
<evidence type="ECO:0000313" key="2">
    <source>
        <dbReference type="Proteomes" id="UP000680206"/>
    </source>
</evidence>
<name>A0ABS3RW04_9ACTN</name>
<dbReference type="Pfam" id="PF14078">
    <property type="entry name" value="DUF4259"/>
    <property type="match status" value="1"/>
</dbReference>
<dbReference type="RefSeq" id="WP_208244017.1">
    <property type="nucleotide sequence ID" value="NZ_JAGEPF010000014.1"/>
</dbReference>
<protein>
    <submittedName>
        <fullName evidence="1">DUF4259 domain-containing protein</fullName>
    </submittedName>
</protein>
<evidence type="ECO:0000313" key="1">
    <source>
        <dbReference type="EMBL" id="MBO2460653.1"/>
    </source>
</evidence>
<gene>
    <name evidence="1" type="ORF">J4709_24005</name>
</gene>
<dbReference type="Proteomes" id="UP000680206">
    <property type="component" value="Unassembled WGS sequence"/>
</dbReference>
<accession>A0ABS3RW04</accession>
<sequence>MGTWGKGPFDEDTAMDFFDDLEPCDAQLRGERLKAAILRVSGGPGTHRIR</sequence>
<proteinExistence type="predicted"/>
<comment type="caution">
    <text evidence="1">The sequence shown here is derived from an EMBL/GenBank/DDBJ whole genome shotgun (WGS) entry which is preliminary data.</text>
</comment>
<dbReference type="InterPro" id="IPR025355">
    <property type="entry name" value="DUF4259"/>
</dbReference>
<organism evidence="1 2">
    <name type="scientific">Actinomadura violacea</name>
    <dbReference type="NCBI Taxonomy" id="2819934"/>
    <lineage>
        <taxon>Bacteria</taxon>
        <taxon>Bacillati</taxon>
        <taxon>Actinomycetota</taxon>
        <taxon>Actinomycetes</taxon>
        <taxon>Streptosporangiales</taxon>
        <taxon>Thermomonosporaceae</taxon>
        <taxon>Actinomadura</taxon>
    </lineage>
</organism>